<keyword evidence="4 13" id="KW-0237">DNA synthesis</keyword>
<evidence type="ECO:0000256" key="3">
    <source>
        <dbReference type="ARBA" id="ARBA00022628"/>
    </source>
</evidence>
<evidence type="ECO:0000256" key="9">
    <source>
        <dbReference type="ARBA" id="ARBA00023157"/>
    </source>
</evidence>
<gene>
    <name evidence="18" type="ORF">JFN93_09540</name>
</gene>
<reference evidence="18" key="1">
    <citation type="submission" date="2020-12" db="EMBL/GenBank/DDBJ databases">
        <title>Geomonas sp. Red875, isolated from river sediment.</title>
        <authorList>
            <person name="Xu Z."/>
            <person name="Zhang Z."/>
            <person name="Masuda Y."/>
            <person name="Itoh H."/>
            <person name="Senoo K."/>
        </authorList>
    </citation>
    <scope>NUCLEOTIDE SEQUENCE</scope>
    <source>
        <strain evidence="18">Red875</strain>
    </source>
</reference>
<evidence type="ECO:0000256" key="14">
    <source>
        <dbReference type="SAM" id="MobiDB-lite"/>
    </source>
</evidence>
<dbReference type="CDD" id="cd02888">
    <property type="entry name" value="RNR_II_dimer"/>
    <property type="match status" value="1"/>
</dbReference>
<dbReference type="InterPro" id="IPR013509">
    <property type="entry name" value="RNR_lsu_N"/>
</dbReference>
<dbReference type="EMBL" id="JAEMHM010000007">
    <property type="protein sequence ID" value="MBJ6724949.1"/>
    <property type="molecule type" value="Genomic_DNA"/>
</dbReference>
<dbReference type="Pfam" id="PF00317">
    <property type="entry name" value="Ribonuc_red_lgN"/>
    <property type="match status" value="1"/>
</dbReference>
<dbReference type="GO" id="GO:0005524">
    <property type="term" value="F:ATP binding"/>
    <property type="evidence" value="ECO:0007669"/>
    <property type="project" value="UniProtKB-KW"/>
</dbReference>
<dbReference type="Pfam" id="PF12637">
    <property type="entry name" value="TSCPD"/>
    <property type="match status" value="1"/>
</dbReference>
<dbReference type="SUPFAM" id="SSF48168">
    <property type="entry name" value="R1 subunit of ribonucleotide reductase, N-terminal domain"/>
    <property type="match status" value="1"/>
</dbReference>
<evidence type="ECO:0000259" key="15">
    <source>
        <dbReference type="Pfam" id="PF00317"/>
    </source>
</evidence>
<evidence type="ECO:0000256" key="11">
    <source>
        <dbReference type="ARBA" id="ARBA00025437"/>
    </source>
</evidence>
<dbReference type="GO" id="GO:0031419">
    <property type="term" value="F:cobalamin binding"/>
    <property type="evidence" value="ECO:0007669"/>
    <property type="project" value="UniProtKB-KW"/>
</dbReference>
<evidence type="ECO:0000256" key="8">
    <source>
        <dbReference type="ARBA" id="ARBA00023116"/>
    </source>
</evidence>
<accession>A0A8J7LUR1</accession>
<organism evidence="18 19">
    <name type="scientific">Geomesophilobacter sediminis</name>
    <dbReference type="NCBI Taxonomy" id="2798584"/>
    <lineage>
        <taxon>Bacteria</taxon>
        <taxon>Pseudomonadati</taxon>
        <taxon>Thermodesulfobacteriota</taxon>
        <taxon>Desulfuromonadia</taxon>
        <taxon>Geobacterales</taxon>
        <taxon>Geobacteraceae</taxon>
        <taxon>Geomesophilobacter</taxon>
    </lineage>
</organism>
<dbReference type="AlphaFoldDB" id="A0A8J7LUR1"/>
<sequence length="752" mass="81997">MKKAVEKGVIPGLSKNATTVLEKRYLRRDLNGNVLEGPADMFQRVANTIAAADAKFDKKADVAKVAESFYNIMTNLEFLPNSPTLMNAGRELGQLSACFVLPIGDSMEEIFDSVKHTALIHKSGGGTGFSFSRLRPANDVVMSTTGISSGPLSFMRVFDIATETIKQGGTRRGANMAILRVDHPDIMDFIMCKADQHHLNNFNISVGITEEFMRAVDADEDYTLVNPRSGEPVKTLNARKVFSRIVKQAWENGEPGIIFLDRLNKDNPTPHIGTIESTNPCGEQPLLPYESCNLGSINLSKMVAGGKVNWDRLREVVHAAVHFLDNVIEVNCYPLEQIDQMTRSNRKIGLGVMGWADMLIMLNIPYSSDEAVALGEQVMKFINDEGKAASRELAKVRGPFPNFKGSIYDRPGAPAIRNATVTTIAPTGTISIIANSSSGVEPLFAVSYVRQVMDKNILVEVNPFFEKIAREHGFYSTELMQKIAEHGSVQGIDEVPEWVQQVFVTAHDITPETHVQMQAAFQRHTDNAVSKTVNFSSDAKVEDVEKVYRLAYQTNCKGVTIYRDGSRDQQVLSTGKKEEAPAPAPTPTPAPAVHLDEKRQIKRERPKALKGWTYQMQTGCGPLYITINEDASGLFEVFTTMGKAGGCAASQCEAIGRMVSLAWRSGVQAKSVVKQLLGISCHSPSGFGDNKVLSCSDAVAKAIQSHLTLTGHAEAVVEVPAFERGACPECGGVVEHEGGCAVCRVCGYSECA</sequence>
<evidence type="ECO:0000256" key="1">
    <source>
        <dbReference type="ARBA" id="ARBA00001922"/>
    </source>
</evidence>
<dbReference type="InterPro" id="IPR050862">
    <property type="entry name" value="RdRp_reductase_class-2"/>
</dbReference>
<comment type="similarity">
    <text evidence="2 13">Belongs to the ribonucleoside diphosphate reductase class-2 family.</text>
</comment>
<keyword evidence="9" id="KW-1015">Disulfide bond</keyword>
<dbReference type="PANTHER" id="PTHR43371">
    <property type="entry name" value="VITAMIN B12-DEPENDENT RIBONUCLEOTIDE REDUCTASE"/>
    <property type="match status" value="1"/>
</dbReference>
<dbReference type="GO" id="GO:0004748">
    <property type="term" value="F:ribonucleoside-diphosphate reductase activity, thioredoxin disulfide as acceptor"/>
    <property type="evidence" value="ECO:0007669"/>
    <property type="project" value="UniProtKB-EC"/>
</dbReference>
<dbReference type="FunFam" id="3.20.70.20:FF:000018">
    <property type="entry name" value="Vitamin B12-dependent ribonucleotide reductase"/>
    <property type="match status" value="1"/>
</dbReference>
<comment type="catalytic activity">
    <reaction evidence="12 13">
        <text>a 2'-deoxyribonucleoside 5'-diphosphate + [thioredoxin]-disulfide + H2O = a ribonucleoside 5'-diphosphate + [thioredoxin]-dithiol</text>
        <dbReference type="Rhea" id="RHEA:23252"/>
        <dbReference type="Rhea" id="RHEA-COMP:10698"/>
        <dbReference type="Rhea" id="RHEA-COMP:10700"/>
        <dbReference type="ChEBI" id="CHEBI:15377"/>
        <dbReference type="ChEBI" id="CHEBI:29950"/>
        <dbReference type="ChEBI" id="CHEBI:50058"/>
        <dbReference type="ChEBI" id="CHEBI:57930"/>
        <dbReference type="ChEBI" id="CHEBI:73316"/>
        <dbReference type="EC" id="1.17.4.1"/>
    </reaction>
</comment>
<dbReference type="EC" id="1.17.4.1" evidence="13"/>
<name>A0A8J7LUR1_9BACT</name>
<keyword evidence="19" id="KW-1185">Reference proteome</keyword>
<dbReference type="GO" id="GO:0009263">
    <property type="term" value="P:deoxyribonucleotide biosynthetic process"/>
    <property type="evidence" value="ECO:0007669"/>
    <property type="project" value="UniProtKB-KW"/>
</dbReference>
<evidence type="ECO:0000313" key="18">
    <source>
        <dbReference type="EMBL" id="MBJ6724949.1"/>
    </source>
</evidence>
<evidence type="ECO:0000256" key="5">
    <source>
        <dbReference type="ARBA" id="ARBA00022741"/>
    </source>
</evidence>
<dbReference type="Proteomes" id="UP000636888">
    <property type="component" value="Unassembled WGS sequence"/>
</dbReference>
<dbReference type="RefSeq" id="WP_199383846.1">
    <property type="nucleotide sequence ID" value="NZ_JAEMHM010000007.1"/>
</dbReference>
<feature type="region of interest" description="Disordered" evidence="14">
    <location>
        <begin position="567"/>
        <end position="592"/>
    </location>
</feature>
<keyword evidence="3 13" id="KW-0846">Cobalamin</keyword>
<evidence type="ECO:0000256" key="7">
    <source>
        <dbReference type="ARBA" id="ARBA00023002"/>
    </source>
</evidence>
<dbReference type="InterPro" id="IPR013344">
    <property type="entry name" value="RNR_NrdJ/NrdZ"/>
</dbReference>
<dbReference type="NCBIfam" id="NF006417">
    <property type="entry name" value="PRK08665.1"/>
    <property type="match status" value="1"/>
</dbReference>
<comment type="function">
    <text evidence="11 13">Catalyzes the reduction of ribonucleotides to deoxyribonucleotides. May function to provide a pool of deoxyribonucleotide precursors for DNA repair during oxygen limitation and/or for immediate growth after restoration of oxygen.</text>
</comment>
<evidence type="ECO:0000259" key="16">
    <source>
        <dbReference type="Pfam" id="PF02867"/>
    </source>
</evidence>
<dbReference type="PRINTS" id="PR01183">
    <property type="entry name" value="RIBORDTASEM1"/>
</dbReference>
<evidence type="ECO:0000256" key="13">
    <source>
        <dbReference type="RuleBase" id="RU364064"/>
    </source>
</evidence>
<dbReference type="InterPro" id="IPR000788">
    <property type="entry name" value="RNR_lg_C"/>
</dbReference>
<dbReference type="GO" id="GO:0071897">
    <property type="term" value="P:DNA biosynthetic process"/>
    <property type="evidence" value="ECO:0007669"/>
    <property type="project" value="UniProtKB-KW"/>
</dbReference>
<comment type="cofactor">
    <cofactor evidence="1 13">
        <name>adenosylcob(III)alamin</name>
        <dbReference type="ChEBI" id="CHEBI:18408"/>
    </cofactor>
</comment>
<protein>
    <recommendedName>
        <fullName evidence="13">Vitamin B12-dependent ribonucleotide reductase</fullName>
        <ecNumber evidence="13">1.17.4.1</ecNumber>
    </recommendedName>
</protein>
<dbReference type="PANTHER" id="PTHR43371:SF1">
    <property type="entry name" value="RIBONUCLEOSIDE-DIPHOSPHATE REDUCTASE"/>
    <property type="match status" value="1"/>
</dbReference>
<dbReference type="SUPFAM" id="SSF51998">
    <property type="entry name" value="PFL-like glycyl radical enzymes"/>
    <property type="match status" value="1"/>
</dbReference>
<feature type="domain" description="Ribonucleotide reductase large subunit C-terminal" evidence="16">
    <location>
        <begin position="96"/>
        <end position="562"/>
    </location>
</feature>
<evidence type="ECO:0000256" key="6">
    <source>
        <dbReference type="ARBA" id="ARBA00022840"/>
    </source>
</evidence>
<keyword evidence="10 13" id="KW-0170">Cobalt</keyword>
<feature type="domain" description="Ribonucleotide reductase large subunit N-terminal" evidence="15">
    <location>
        <begin position="13"/>
        <end position="93"/>
    </location>
</feature>
<keyword evidence="8" id="KW-0215">Deoxyribonucleotide synthesis</keyword>
<evidence type="ECO:0000313" key="19">
    <source>
        <dbReference type="Proteomes" id="UP000636888"/>
    </source>
</evidence>
<comment type="caution">
    <text evidence="18">The sequence shown here is derived from an EMBL/GenBank/DDBJ whole genome shotgun (WGS) entry which is preliminary data.</text>
</comment>
<keyword evidence="5 13" id="KW-0547">Nucleotide-binding</keyword>
<dbReference type="NCBIfam" id="TIGR02504">
    <property type="entry name" value="NrdJ_Z"/>
    <property type="match status" value="1"/>
</dbReference>
<evidence type="ECO:0000259" key="17">
    <source>
        <dbReference type="Pfam" id="PF12637"/>
    </source>
</evidence>
<evidence type="ECO:0000256" key="2">
    <source>
        <dbReference type="ARBA" id="ARBA00007405"/>
    </source>
</evidence>
<dbReference type="InterPro" id="IPR008926">
    <property type="entry name" value="RNR_R1-su_N"/>
</dbReference>
<evidence type="ECO:0000256" key="10">
    <source>
        <dbReference type="ARBA" id="ARBA00023285"/>
    </source>
</evidence>
<evidence type="ECO:0000256" key="12">
    <source>
        <dbReference type="ARBA" id="ARBA00047754"/>
    </source>
</evidence>
<keyword evidence="6" id="KW-0067">ATP-binding</keyword>
<dbReference type="Gene3D" id="3.20.70.20">
    <property type="match status" value="1"/>
</dbReference>
<dbReference type="UniPathway" id="UPA00326"/>
<evidence type="ECO:0000256" key="4">
    <source>
        <dbReference type="ARBA" id="ARBA00022634"/>
    </source>
</evidence>
<dbReference type="Pfam" id="PF02867">
    <property type="entry name" value="Ribonuc_red_lgC"/>
    <property type="match status" value="1"/>
</dbReference>
<dbReference type="InterPro" id="IPR024434">
    <property type="entry name" value="TSCPD_dom"/>
</dbReference>
<feature type="domain" description="TSCPD" evidence="17">
    <location>
        <begin position="602"/>
        <end position="707"/>
    </location>
</feature>
<proteinExistence type="inferred from homology"/>
<keyword evidence="7 13" id="KW-0560">Oxidoreductase</keyword>